<dbReference type="InterPro" id="IPR011006">
    <property type="entry name" value="CheY-like_superfamily"/>
</dbReference>
<dbReference type="SUPFAM" id="SSF46894">
    <property type="entry name" value="C-terminal effector domain of the bipartite response regulators"/>
    <property type="match status" value="1"/>
</dbReference>
<dbReference type="InterPro" id="IPR016032">
    <property type="entry name" value="Sig_transdc_resp-reg_C-effctor"/>
</dbReference>
<evidence type="ECO:0000256" key="1">
    <source>
        <dbReference type="ARBA" id="ARBA00022553"/>
    </source>
</evidence>
<dbReference type="PANTHER" id="PTHR43214">
    <property type="entry name" value="TWO-COMPONENT RESPONSE REGULATOR"/>
    <property type="match status" value="1"/>
</dbReference>
<name>A0ABV3G831_MICGL</name>
<evidence type="ECO:0000256" key="3">
    <source>
        <dbReference type="PROSITE-ProRule" id="PRU00169"/>
    </source>
</evidence>
<dbReference type="PROSITE" id="PS50110">
    <property type="entry name" value="RESPONSE_REGULATORY"/>
    <property type="match status" value="1"/>
</dbReference>
<dbReference type="PROSITE" id="PS00622">
    <property type="entry name" value="HTH_LUXR_1"/>
    <property type="match status" value="1"/>
</dbReference>
<dbReference type="InterPro" id="IPR039420">
    <property type="entry name" value="WalR-like"/>
</dbReference>
<proteinExistence type="predicted"/>
<feature type="modified residue" description="4-aspartylphosphate" evidence="3">
    <location>
        <position position="54"/>
    </location>
</feature>
<dbReference type="PRINTS" id="PR00038">
    <property type="entry name" value="HTHLUXR"/>
</dbReference>
<dbReference type="EMBL" id="JBFALK010000002">
    <property type="protein sequence ID" value="MEV0967800.1"/>
    <property type="molecule type" value="Genomic_DNA"/>
</dbReference>
<protein>
    <submittedName>
        <fullName evidence="6">Response regulator transcription factor</fullName>
    </submittedName>
</protein>
<dbReference type="PROSITE" id="PS50043">
    <property type="entry name" value="HTH_LUXR_2"/>
    <property type="match status" value="1"/>
</dbReference>
<dbReference type="InterPro" id="IPR058245">
    <property type="entry name" value="NreC/VraR/RcsB-like_REC"/>
</dbReference>
<accession>A0ABV3G831</accession>
<evidence type="ECO:0000259" key="5">
    <source>
        <dbReference type="PROSITE" id="PS50110"/>
    </source>
</evidence>
<evidence type="ECO:0000313" key="7">
    <source>
        <dbReference type="Proteomes" id="UP001551675"/>
    </source>
</evidence>
<dbReference type="InterPro" id="IPR000792">
    <property type="entry name" value="Tscrpt_reg_LuxR_C"/>
</dbReference>
<feature type="domain" description="Response regulatory" evidence="5">
    <location>
        <begin position="3"/>
        <end position="119"/>
    </location>
</feature>
<evidence type="ECO:0000313" key="6">
    <source>
        <dbReference type="EMBL" id="MEV0967800.1"/>
    </source>
</evidence>
<gene>
    <name evidence="6" type="ORF">AB0I59_04135</name>
</gene>
<dbReference type="CDD" id="cd17535">
    <property type="entry name" value="REC_NarL-like"/>
    <property type="match status" value="1"/>
</dbReference>
<keyword evidence="2" id="KW-0238">DNA-binding</keyword>
<dbReference type="Pfam" id="PF00196">
    <property type="entry name" value="GerE"/>
    <property type="match status" value="1"/>
</dbReference>
<dbReference type="InterPro" id="IPR001789">
    <property type="entry name" value="Sig_transdc_resp-reg_receiver"/>
</dbReference>
<organism evidence="6 7">
    <name type="scientific">Microtetraspora glauca</name>
    <dbReference type="NCBI Taxonomy" id="1996"/>
    <lineage>
        <taxon>Bacteria</taxon>
        <taxon>Bacillati</taxon>
        <taxon>Actinomycetota</taxon>
        <taxon>Actinomycetes</taxon>
        <taxon>Streptosporangiales</taxon>
        <taxon>Streptosporangiaceae</taxon>
        <taxon>Microtetraspora</taxon>
    </lineage>
</organism>
<dbReference type="CDD" id="cd06170">
    <property type="entry name" value="LuxR_C_like"/>
    <property type="match status" value="1"/>
</dbReference>
<comment type="caution">
    <text evidence="6">The sequence shown here is derived from an EMBL/GenBank/DDBJ whole genome shotgun (WGS) entry which is preliminary data.</text>
</comment>
<dbReference type="SMART" id="SM00421">
    <property type="entry name" value="HTH_LUXR"/>
    <property type="match status" value="1"/>
</dbReference>
<dbReference type="Proteomes" id="UP001551675">
    <property type="component" value="Unassembled WGS sequence"/>
</dbReference>
<keyword evidence="7" id="KW-1185">Reference proteome</keyword>
<keyword evidence="1 3" id="KW-0597">Phosphoprotein</keyword>
<feature type="domain" description="HTH luxR-type" evidence="4">
    <location>
        <begin position="143"/>
        <end position="208"/>
    </location>
</feature>
<reference evidence="6 7" key="1">
    <citation type="submission" date="2024-06" db="EMBL/GenBank/DDBJ databases">
        <title>The Natural Products Discovery Center: Release of the First 8490 Sequenced Strains for Exploring Actinobacteria Biosynthetic Diversity.</title>
        <authorList>
            <person name="Kalkreuter E."/>
            <person name="Kautsar S.A."/>
            <person name="Yang D."/>
            <person name="Bader C.D."/>
            <person name="Teijaro C.N."/>
            <person name="Fluegel L."/>
            <person name="Davis C.M."/>
            <person name="Simpson J.R."/>
            <person name="Lauterbach L."/>
            <person name="Steele A.D."/>
            <person name="Gui C."/>
            <person name="Meng S."/>
            <person name="Li G."/>
            <person name="Viehrig K."/>
            <person name="Ye F."/>
            <person name="Su P."/>
            <person name="Kiefer A.F."/>
            <person name="Nichols A."/>
            <person name="Cepeda A.J."/>
            <person name="Yan W."/>
            <person name="Fan B."/>
            <person name="Jiang Y."/>
            <person name="Adhikari A."/>
            <person name="Zheng C.-J."/>
            <person name="Schuster L."/>
            <person name="Cowan T.M."/>
            <person name="Smanski M.J."/>
            <person name="Chevrette M.G."/>
            <person name="De Carvalho L.P.S."/>
            <person name="Shen B."/>
        </authorList>
    </citation>
    <scope>NUCLEOTIDE SEQUENCE [LARGE SCALE GENOMIC DNA]</scope>
    <source>
        <strain evidence="6 7">NPDC050100</strain>
    </source>
</reference>
<dbReference type="Pfam" id="PF00072">
    <property type="entry name" value="Response_reg"/>
    <property type="match status" value="1"/>
</dbReference>
<dbReference type="Gene3D" id="3.40.50.2300">
    <property type="match status" value="1"/>
</dbReference>
<dbReference type="SUPFAM" id="SSF52172">
    <property type="entry name" value="CheY-like"/>
    <property type="match status" value="1"/>
</dbReference>
<dbReference type="RefSeq" id="WP_358129827.1">
    <property type="nucleotide sequence ID" value="NZ_JBFALK010000002.1"/>
</dbReference>
<dbReference type="SMART" id="SM00448">
    <property type="entry name" value="REC"/>
    <property type="match status" value="1"/>
</dbReference>
<evidence type="ECO:0000256" key="2">
    <source>
        <dbReference type="ARBA" id="ARBA00023125"/>
    </source>
</evidence>
<dbReference type="PANTHER" id="PTHR43214:SF43">
    <property type="entry name" value="TWO-COMPONENT RESPONSE REGULATOR"/>
    <property type="match status" value="1"/>
</dbReference>
<sequence>MIRIIVVEDHPIFADGLLALFRDLPEVEVVGVAATAEAAIELVERNAPDVILMDLQLPGMSGVEATAHISARHPAVAVLALTMLSDDETIIAAVRAGARGYLLKEAPPTEIIRSLQAVAAGQVVFGSSAGSRVLSALSAETVRPRPLPELTDREREVLDLVAAGLTNHAIAQRLFLSEKTIRNHVSNIFAKLGVSGRAEAVARARDADLGV</sequence>
<evidence type="ECO:0000259" key="4">
    <source>
        <dbReference type="PROSITE" id="PS50043"/>
    </source>
</evidence>